<gene>
    <name evidence="4" type="ORF">CYL18_02100</name>
</gene>
<dbReference type="InterPro" id="IPR050832">
    <property type="entry name" value="Bact_Acetyltransf"/>
</dbReference>
<dbReference type="Gene3D" id="3.40.630.30">
    <property type="match status" value="1"/>
</dbReference>
<evidence type="ECO:0000313" key="5">
    <source>
        <dbReference type="Proteomes" id="UP000239663"/>
    </source>
</evidence>
<dbReference type="PANTHER" id="PTHR43877">
    <property type="entry name" value="AMINOALKYLPHOSPHONATE N-ACETYLTRANSFERASE-RELATED-RELATED"/>
    <property type="match status" value="1"/>
</dbReference>
<evidence type="ECO:0000313" key="4">
    <source>
        <dbReference type="EMBL" id="PQD96707.1"/>
    </source>
</evidence>
<dbReference type="Proteomes" id="UP000239663">
    <property type="component" value="Unassembled WGS sequence"/>
</dbReference>
<dbReference type="InterPro" id="IPR016181">
    <property type="entry name" value="Acyl_CoA_acyltransferase"/>
</dbReference>
<dbReference type="InterPro" id="IPR000182">
    <property type="entry name" value="GNAT_dom"/>
</dbReference>
<reference evidence="4 5" key="1">
    <citation type="submission" date="2017-12" db="EMBL/GenBank/DDBJ databases">
        <title>Taxonomic description and draft genome of Pradoshia cofamensis Gen. nov., sp. nov., a thermotolerant bacillale isolated from anterior gut of earthworm Eisenia fetida.</title>
        <authorList>
            <person name="Saha T."/>
            <person name="Chakraborty R."/>
        </authorList>
    </citation>
    <scope>NUCLEOTIDE SEQUENCE [LARGE SCALE GENOMIC DNA]</scope>
    <source>
        <strain evidence="4 5">EAG3</strain>
    </source>
</reference>
<dbReference type="OrthoDB" id="69535at2"/>
<feature type="domain" description="N-acetyltransferase" evidence="3">
    <location>
        <begin position="2"/>
        <end position="166"/>
    </location>
</feature>
<keyword evidence="2" id="KW-0012">Acyltransferase</keyword>
<keyword evidence="5" id="KW-1185">Reference proteome</keyword>
<dbReference type="GO" id="GO:0016747">
    <property type="term" value="F:acyltransferase activity, transferring groups other than amino-acyl groups"/>
    <property type="evidence" value="ECO:0007669"/>
    <property type="project" value="InterPro"/>
</dbReference>
<comment type="caution">
    <text evidence="4">The sequence shown here is derived from an EMBL/GenBank/DDBJ whole genome shotgun (WGS) entry which is preliminary data.</text>
</comment>
<evidence type="ECO:0000256" key="2">
    <source>
        <dbReference type="ARBA" id="ARBA00023315"/>
    </source>
</evidence>
<name>A0A2S7N3V8_9BACI</name>
<protein>
    <submittedName>
        <fullName evidence="4">GNAT family N-acetyltransferase</fullName>
    </submittedName>
</protein>
<organism evidence="4 5">
    <name type="scientific">Pradoshia eiseniae</name>
    <dbReference type="NCBI Taxonomy" id="2064768"/>
    <lineage>
        <taxon>Bacteria</taxon>
        <taxon>Bacillati</taxon>
        <taxon>Bacillota</taxon>
        <taxon>Bacilli</taxon>
        <taxon>Bacillales</taxon>
        <taxon>Bacillaceae</taxon>
        <taxon>Pradoshia</taxon>
    </lineage>
</organism>
<dbReference type="SUPFAM" id="SSF55729">
    <property type="entry name" value="Acyl-CoA N-acyltransferases (Nat)"/>
    <property type="match status" value="1"/>
</dbReference>
<dbReference type="CDD" id="cd04301">
    <property type="entry name" value="NAT_SF"/>
    <property type="match status" value="1"/>
</dbReference>
<dbReference type="Pfam" id="PF00583">
    <property type="entry name" value="Acetyltransf_1"/>
    <property type="match status" value="1"/>
</dbReference>
<evidence type="ECO:0000259" key="3">
    <source>
        <dbReference type="PROSITE" id="PS51186"/>
    </source>
</evidence>
<keyword evidence="1 4" id="KW-0808">Transferase</keyword>
<dbReference type="RefSeq" id="WP_104847804.1">
    <property type="nucleotide sequence ID" value="NZ_PKOZ01000001.1"/>
</dbReference>
<dbReference type="AlphaFoldDB" id="A0A2S7N3V8"/>
<proteinExistence type="predicted"/>
<sequence length="168" mass="19090">MIEIKLADLTHVKGIQDVCSRGYRATYPGLRSKDYIEKVIEEFYNQERITKEVTEHSRHWGGYFVAVENGQVIGAAGGGMESDTLGELYVLYLDPNRRGEGIGTLLLDAVTAQQKEWGATEQRVAVAKDNQKAIPFYEARGFRFLSEKESYFSAKQEGYVTLHYIRQI</sequence>
<dbReference type="EMBL" id="PKOZ01000001">
    <property type="protein sequence ID" value="PQD96707.1"/>
    <property type="molecule type" value="Genomic_DNA"/>
</dbReference>
<evidence type="ECO:0000256" key="1">
    <source>
        <dbReference type="ARBA" id="ARBA00022679"/>
    </source>
</evidence>
<dbReference type="PROSITE" id="PS51186">
    <property type="entry name" value="GNAT"/>
    <property type="match status" value="1"/>
</dbReference>
<accession>A0A2S7N3V8</accession>